<sequence>MATSTILSNPTVTLGGTALTGWCTSATLNRTVTALNDTVFGNTANTFTAGLEDNECTLTLFLSYEASATYATLAPLVGTKTTVIVKPTSAVDSATNPGFTLTNCYLETLPVISASLGELQSIDITLMGGVYSADTTNP</sequence>
<reference evidence="1" key="1">
    <citation type="submission" date="2020-04" db="EMBL/GenBank/DDBJ databases">
        <authorList>
            <person name="Chiriac C."/>
            <person name="Salcher M."/>
            <person name="Ghai R."/>
            <person name="Kavagutti S V."/>
        </authorList>
    </citation>
    <scope>NUCLEOTIDE SEQUENCE</scope>
</reference>
<dbReference type="EMBL" id="LR796524">
    <property type="protein sequence ID" value="CAB4149659.1"/>
    <property type="molecule type" value="Genomic_DNA"/>
</dbReference>
<name>A0A6J5N119_9CAUD</name>
<gene>
    <name evidence="1" type="ORF">UFOVP557_16</name>
</gene>
<proteinExistence type="predicted"/>
<evidence type="ECO:0000313" key="1">
    <source>
        <dbReference type="EMBL" id="CAB4149659.1"/>
    </source>
</evidence>
<accession>A0A6J5N119</accession>
<protein>
    <submittedName>
        <fullName evidence="1">Uncharacterized protein</fullName>
    </submittedName>
</protein>
<organism evidence="1">
    <name type="scientific">uncultured Caudovirales phage</name>
    <dbReference type="NCBI Taxonomy" id="2100421"/>
    <lineage>
        <taxon>Viruses</taxon>
        <taxon>Duplodnaviria</taxon>
        <taxon>Heunggongvirae</taxon>
        <taxon>Uroviricota</taxon>
        <taxon>Caudoviricetes</taxon>
        <taxon>Peduoviridae</taxon>
        <taxon>Maltschvirus</taxon>
        <taxon>Maltschvirus maltsch</taxon>
    </lineage>
</organism>